<dbReference type="Pfam" id="PF00534">
    <property type="entry name" value="Glycos_transf_1"/>
    <property type="match status" value="1"/>
</dbReference>
<evidence type="ECO:0000313" key="4">
    <source>
        <dbReference type="Proteomes" id="UP000077280"/>
    </source>
</evidence>
<name>A0ABX2UGG7_9LACO</name>
<feature type="domain" description="Glycosyl transferase family 1" evidence="1">
    <location>
        <begin position="180"/>
        <end position="334"/>
    </location>
</feature>
<feature type="domain" description="Glycosyltransferase subfamily 4-like N-terminal" evidence="2">
    <location>
        <begin position="14"/>
        <end position="170"/>
    </location>
</feature>
<dbReference type="Gene3D" id="3.40.50.2000">
    <property type="entry name" value="Glycogen Phosphorylase B"/>
    <property type="match status" value="2"/>
</dbReference>
<dbReference type="SUPFAM" id="SSF53756">
    <property type="entry name" value="UDP-Glycosyltransferase/glycogen phosphorylase"/>
    <property type="match status" value="1"/>
</dbReference>
<sequence>MERILHCMPGNMDMGGIETFVMNLYRNIDKNKFQFDFIVHKKDSNFFEKEIKKYGGRIYKLPNKSKHLLKYKKIFLKTIEKYSIIHIHGVYAFTYFEAKWAFEAGKKVILHSHNSSAPFKRRLLHYLLKPFQDKYISLRIAPSKKAAEWMFPKKVVQSKKVIYLFNGFETNSFIFNENKRTELRKKLKIKSDQIVIGTVGRLDRQKDPIYTLKIFNDLLKHNNKMILIFVGEGNLKKKLMKLVSKFNIGANVIFTGNISDVSDFLNIFDLFLLPTRYEGLGISIVEAQLNGLSIFTNNNLPQEAIICNHVYLLSKKNKIKWVYEITNFINQKKSLRSDETVNSENYNIIQVTKKLTRIYERLEENC</sequence>
<evidence type="ECO:0000259" key="2">
    <source>
        <dbReference type="Pfam" id="PF13439"/>
    </source>
</evidence>
<evidence type="ECO:0008006" key="5">
    <source>
        <dbReference type="Google" id="ProtNLM"/>
    </source>
</evidence>
<protein>
    <recommendedName>
        <fullName evidence="5">Glycosyl transferase family 1</fullName>
    </recommendedName>
</protein>
<dbReference type="InterPro" id="IPR050194">
    <property type="entry name" value="Glycosyltransferase_grp1"/>
</dbReference>
<dbReference type="InterPro" id="IPR001296">
    <property type="entry name" value="Glyco_trans_1"/>
</dbReference>
<reference evidence="3 4" key="1">
    <citation type="submission" date="2016-05" db="EMBL/GenBank/DDBJ databases">
        <title>Draft genome sequence of Pediococcus parvulus 2.6, a probiotic beta-glucan producer strain.</title>
        <authorList>
            <person name="Mohedano M.L."/>
            <person name="Perez-Ramos A."/>
            <person name="Duenas M.T."/>
            <person name="Lamontanara A."/>
            <person name="Orru L."/>
            <person name="Spano G."/>
            <person name="Capozzi V."/>
            <person name="Lopez P."/>
        </authorList>
    </citation>
    <scope>NUCLEOTIDE SEQUENCE [LARGE SCALE GENOMIC DNA]</scope>
    <source>
        <strain evidence="3 4">2.6</strain>
    </source>
</reference>
<comment type="caution">
    <text evidence="3">The sequence shown here is derived from an EMBL/GenBank/DDBJ whole genome shotgun (WGS) entry which is preliminary data.</text>
</comment>
<dbReference type="PANTHER" id="PTHR45947:SF3">
    <property type="entry name" value="SULFOQUINOVOSYL TRANSFERASE SQD2"/>
    <property type="match status" value="1"/>
</dbReference>
<keyword evidence="4" id="KW-1185">Reference proteome</keyword>
<proteinExistence type="predicted"/>
<dbReference type="EMBL" id="LXND01000037">
    <property type="protein sequence ID" value="OAD64301.1"/>
    <property type="molecule type" value="Genomic_DNA"/>
</dbReference>
<evidence type="ECO:0000259" key="1">
    <source>
        <dbReference type="Pfam" id="PF00534"/>
    </source>
</evidence>
<accession>A0ABX2UGG7</accession>
<dbReference type="InterPro" id="IPR028098">
    <property type="entry name" value="Glyco_trans_4-like_N"/>
</dbReference>
<gene>
    <name evidence="3" type="ORF">A7K95_05455</name>
</gene>
<dbReference type="PANTHER" id="PTHR45947">
    <property type="entry name" value="SULFOQUINOVOSYL TRANSFERASE SQD2"/>
    <property type="match status" value="1"/>
</dbReference>
<organism evidence="3 4">
    <name type="scientific">Pediococcus parvulus</name>
    <dbReference type="NCBI Taxonomy" id="54062"/>
    <lineage>
        <taxon>Bacteria</taxon>
        <taxon>Bacillati</taxon>
        <taxon>Bacillota</taxon>
        <taxon>Bacilli</taxon>
        <taxon>Lactobacillales</taxon>
        <taxon>Lactobacillaceae</taxon>
        <taxon>Pediococcus</taxon>
    </lineage>
</organism>
<dbReference type="RefSeq" id="WP_068805906.1">
    <property type="nucleotide sequence ID" value="NZ_LXND01000037.1"/>
</dbReference>
<dbReference type="Pfam" id="PF13439">
    <property type="entry name" value="Glyco_transf_4"/>
    <property type="match status" value="1"/>
</dbReference>
<evidence type="ECO:0000313" key="3">
    <source>
        <dbReference type="EMBL" id="OAD64301.1"/>
    </source>
</evidence>
<dbReference type="Proteomes" id="UP000077280">
    <property type="component" value="Unassembled WGS sequence"/>
</dbReference>